<dbReference type="CDD" id="cd04301">
    <property type="entry name" value="NAT_SF"/>
    <property type="match status" value="1"/>
</dbReference>
<dbReference type="InterPro" id="IPR000182">
    <property type="entry name" value="GNAT_dom"/>
</dbReference>
<comment type="subcellular location">
    <subcellularLocation>
        <location evidence="1">Cytoplasm</location>
    </subcellularLocation>
</comment>
<evidence type="ECO:0000259" key="2">
    <source>
        <dbReference type="PROSITE" id="PS51186"/>
    </source>
</evidence>
<keyword evidence="1" id="KW-0963">Cytoplasm</keyword>
<dbReference type="GO" id="GO:0005737">
    <property type="term" value="C:cytoplasm"/>
    <property type="evidence" value="ECO:0007669"/>
    <property type="project" value="UniProtKB-SubCell"/>
</dbReference>
<accession>E3H888</accession>
<dbReference type="KEGG" id="ipo:Ilyop_0195"/>
<comment type="catalytic activity">
    <reaction evidence="1">
        <text>N-terminal L-alanyl-[ribosomal protein bS18] + acetyl-CoA = N-terminal N(alpha)-acetyl-L-alanyl-[ribosomal protein bS18] + CoA + H(+)</text>
        <dbReference type="Rhea" id="RHEA:43756"/>
        <dbReference type="Rhea" id="RHEA-COMP:10676"/>
        <dbReference type="Rhea" id="RHEA-COMP:10677"/>
        <dbReference type="ChEBI" id="CHEBI:15378"/>
        <dbReference type="ChEBI" id="CHEBI:57287"/>
        <dbReference type="ChEBI" id="CHEBI:57288"/>
        <dbReference type="ChEBI" id="CHEBI:64718"/>
        <dbReference type="ChEBI" id="CHEBI:83683"/>
        <dbReference type="EC" id="2.3.1.266"/>
    </reaction>
</comment>
<sequence>MQIIQGMDTDNIEELYQLEKKYFPGNYYSRDSLFKMLENSRYYFWGVWKKERLIGYVILLDSIDIFEIIKIAVNTSCRNQGIGEKMLRTILQNVEKNIHLEVRESNLAAIKLYEKMGFKNLFKRKDYYGDTGEDALVMALSKQ</sequence>
<dbReference type="STRING" id="572544.Ilyop_0195"/>
<dbReference type="HOGENOM" id="CLU_013985_23_2_0"/>
<dbReference type="PANTHER" id="PTHR47542:SF2">
    <property type="entry name" value="ACYL-COA N-ACYLTRANSFERASES (NAT) SUPERFAMILY PROTEIN"/>
    <property type="match status" value="1"/>
</dbReference>
<dbReference type="eggNOG" id="COG0456">
    <property type="taxonomic scope" value="Bacteria"/>
</dbReference>
<organism evidence="3 4">
    <name type="scientific">Ilyobacter polytropus (strain ATCC 51220 / DSM 2926 / LMG 16218 / CuHBu1)</name>
    <dbReference type="NCBI Taxonomy" id="572544"/>
    <lineage>
        <taxon>Bacteria</taxon>
        <taxon>Fusobacteriati</taxon>
        <taxon>Fusobacteriota</taxon>
        <taxon>Fusobacteriia</taxon>
        <taxon>Fusobacteriales</taxon>
        <taxon>Fusobacteriaceae</taxon>
        <taxon>Ilyobacter</taxon>
    </lineage>
</organism>
<dbReference type="EC" id="2.3.1.266" evidence="1"/>
<dbReference type="GO" id="GO:0008999">
    <property type="term" value="F:protein-N-terminal-alanine acetyltransferase activity"/>
    <property type="evidence" value="ECO:0007669"/>
    <property type="project" value="UniProtKB-EC"/>
</dbReference>
<dbReference type="AlphaFoldDB" id="E3H888"/>
<comment type="function">
    <text evidence="1">Acetylates the N-terminal alanine of ribosomal protein bS18.</text>
</comment>
<evidence type="ECO:0000313" key="3">
    <source>
        <dbReference type="EMBL" id="ADO81984.1"/>
    </source>
</evidence>
<dbReference type="PANTHER" id="PTHR47542">
    <property type="entry name" value="ACYL-COA N-ACYLTRANSFERASES (NAT) SUPERFAMILY PROTEIN"/>
    <property type="match status" value="1"/>
</dbReference>
<evidence type="ECO:0000313" key="4">
    <source>
        <dbReference type="Proteomes" id="UP000006875"/>
    </source>
</evidence>
<dbReference type="EMBL" id="CP002281">
    <property type="protein sequence ID" value="ADO81984.1"/>
    <property type="molecule type" value="Genomic_DNA"/>
</dbReference>
<dbReference type="SUPFAM" id="SSF55729">
    <property type="entry name" value="Acyl-CoA N-acyltransferases (Nat)"/>
    <property type="match status" value="1"/>
</dbReference>
<dbReference type="RefSeq" id="WP_013386655.1">
    <property type="nucleotide sequence ID" value="NC_014632.1"/>
</dbReference>
<dbReference type="InterPro" id="IPR006464">
    <property type="entry name" value="AcTrfase_RimI/Ard1"/>
</dbReference>
<dbReference type="InterPro" id="IPR016181">
    <property type="entry name" value="Acyl_CoA_acyltransferase"/>
</dbReference>
<feature type="domain" description="N-acetyltransferase" evidence="2">
    <location>
        <begin position="2"/>
        <end position="143"/>
    </location>
</feature>
<name>E3H888_ILYPC</name>
<dbReference type="Pfam" id="PF00583">
    <property type="entry name" value="Acetyltransf_1"/>
    <property type="match status" value="1"/>
</dbReference>
<dbReference type="NCBIfam" id="TIGR01575">
    <property type="entry name" value="rimI"/>
    <property type="match status" value="1"/>
</dbReference>
<proteinExistence type="inferred from homology"/>
<dbReference type="Gene3D" id="3.40.630.30">
    <property type="match status" value="1"/>
</dbReference>
<keyword evidence="4" id="KW-1185">Reference proteome</keyword>
<comment type="similarity">
    <text evidence="1">Belongs to the acetyltransferase family. RimI subfamily.</text>
</comment>
<dbReference type="PROSITE" id="PS51186">
    <property type="entry name" value="GNAT"/>
    <property type="match status" value="1"/>
</dbReference>
<dbReference type="OrthoDB" id="9794566at2"/>
<reference evidence="3 4" key="1">
    <citation type="journal article" date="2010" name="Stand. Genomic Sci.">
        <title>Complete genome sequence of Ilyobacter polytropus type strain (CuHbu1).</title>
        <authorList>
            <person name="Sikorski J."/>
            <person name="Chertkov O."/>
            <person name="Lapidus A."/>
            <person name="Nolan M."/>
            <person name="Lucas S."/>
            <person name="Del Rio T.G."/>
            <person name="Tice H."/>
            <person name="Cheng J.F."/>
            <person name="Tapia R."/>
            <person name="Han C."/>
            <person name="Goodwin L."/>
            <person name="Pitluck S."/>
            <person name="Liolios K."/>
            <person name="Ivanova N."/>
            <person name="Mavromatis K."/>
            <person name="Mikhailova N."/>
            <person name="Pati A."/>
            <person name="Chen A."/>
            <person name="Palaniappan K."/>
            <person name="Land M."/>
            <person name="Hauser L."/>
            <person name="Chang Y.J."/>
            <person name="Jeffries C.D."/>
            <person name="Brambilla E."/>
            <person name="Yasawong M."/>
            <person name="Rohde M."/>
            <person name="Pukall R."/>
            <person name="Spring S."/>
            <person name="Goker M."/>
            <person name="Woyke T."/>
            <person name="Bristow J."/>
            <person name="Eisen J.A."/>
            <person name="Markowitz V."/>
            <person name="Hugenholtz P."/>
            <person name="Kyrpides N.C."/>
            <person name="Klenk H.P."/>
        </authorList>
    </citation>
    <scope>NUCLEOTIDE SEQUENCE [LARGE SCALE GENOMIC DNA]</scope>
    <source>
        <strain evidence="4">ATCC 51220 / DSM 2926 / LMG 16218 / CuHBu1</strain>
    </source>
</reference>
<gene>
    <name evidence="3" type="ordered locus">Ilyop_0195</name>
</gene>
<protein>
    <recommendedName>
        <fullName evidence="1">[Ribosomal protein bS18]-alanine N-acetyltransferase</fullName>
        <ecNumber evidence="1">2.3.1.266</ecNumber>
    </recommendedName>
</protein>
<dbReference type="Proteomes" id="UP000006875">
    <property type="component" value="Chromosome"/>
</dbReference>
<evidence type="ECO:0000256" key="1">
    <source>
        <dbReference type="RuleBase" id="RU363094"/>
    </source>
</evidence>